<comment type="similarity">
    <text evidence="2">Belongs to the glycosyltransferase group 1 family.</text>
</comment>
<dbReference type="Gene3D" id="3.40.50.2000">
    <property type="entry name" value="Glycogen Phosphorylase B"/>
    <property type="match status" value="1"/>
</dbReference>
<dbReference type="Pfam" id="PF26122">
    <property type="entry name" value="CBM_Mok13"/>
    <property type="match status" value="1"/>
</dbReference>
<dbReference type="GO" id="GO:0047657">
    <property type="term" value="F:alpha-1,3-glucan synthase activity"/>
    <property type="evidence" value="ECO:0007669"/>
    <property type="project" value="UniProtKB-EC"/>
</dbReference>
<dbReference type="PANTHER" id="PTHR47182:SF2">
    <property type="entry name" value="CELL WALL ALPHA-1,3-GLUCAN SYNTHASE AGS1"/>
    <property type="match status" value="1"/>
</dbReference>
<dbReference type="CDD" id="cd11323">
    <property type="entry name" value="AmyAc_AGS"/>
    <property type="match status" value="1"/>
</dbReference>
<feature type="transmembrane region" description="Helical" evidence="12">
    <location>
        <begin position="1952"/>
        <end position="1972"/>
    </location>
</feature>
<feature type="transmembrane region" description="Helical" evidence="12">
    <location>
        <begin position="1984"/>
        <end position="2004"/>
    </location>
</feature>
<feature type="transmembrane region" description="Helical" evidence="12">
    <location>
        <begin position="1859"/>
        <end position="1879"/>
    </location>
</feature>
<dbReference type="SUPFAM" id="SSF51445">
    <property type="entry name" value="(Trans)glycosidases"/>
    <property type="match status" value="1"/>
</dbReference>
<keyword evidence="5" id="KW-0813">Transport</keyword>
<feature type="transmembrane region" description="Helical" evidence="12">
    <location>
        <begin position="2029"/>
        <end position="2051"/>
    </location>
</feature>
<feature type="transmembrane region" description="Helical" evidence="12">
    <location>
        <begin position="1917"/>
        <end position="1940"/>
    </location>
</feature>
<dbReference type="FunFam" id="3.40.50.2000:FF:000052">
    <property type="entry name" value="Alpha-1,3-glucan synthase Ags2"/>
    <property type="match status" value="1"/>
</dbReference>
<name>V5FQP8_BYSSN</name>
<comment type="similarity">
    <text evidence="3">Belongs to the ETF beta-subunit/FixA family.</text>
</comment>
<sequence>MRPREVFAQSCVILTQVVSALRYEPEQVGFNLNENETAKDPMDYWGEWKNHSYYPSPENWRIPFYTLFIDRFVNGDPANDDANGTQFEHDLLSNQLRHGGDVKGLMDSFDYIQGMGVKALYIAGMPHINMPWGSDGYSPLDLTLLDHHFGNIDDWREMISEAHRRGIYIILENTMSTMGDLIGFKGFLNTSAPFNPYEYDYVWKSSRRYHDFHPGNSWQEECEYPQFWDDLGNHVTTNIPFPAGCRDSEFDQYGEVASFGNYTEWRRQVSKFAFVQDRLREWRTDVRQKIEHFSCLTIAMLDIDGFRIDKAIQVTLDAQAEWSDYIRHCARRFGKNNFYIPGEIVSGNSFGALYIGRGRQANQTVMNVTEAITMTNNSGDEMHIRPPEKAALDGSAFHYSLYRALTRFLGMDGTFEAEGDPPVNFIELWNGLVQTNDMINANTGEFDPRHLYGTSNQDVFRWPAIKNGTEKQVLALYIATLLMPGVPIITWGEEQAFYVLENTNANYVFGRSPMSSSLAWQLHGCYKVGSVKYHDFPIDSASYGCLDDNVSLDHRDPTHPIRGFIKAMFEMRQNYPVLNDGYYLQQLSNKTYDIYLPGSNGTPTETGMWSVLRDRFSAIQDFTGMGQENQSVWLVYQNENRTVNYRFDCLSDDALVSPFDASTTVKNLFPPFEEYRLEKSSKKLRLEGSENWNGCLSNLTLTPWSFKAFVPKRTFLEPAPFITRFTPGHDWRILSTVNAGESIYIGFQFSAEMDCNSITDAISIKSTTYGEINALIDKSTVSCVRVVETQTAYWPGALTSVYNYSVQLTNVFHGVHEIIVNNASNKNRDRATNAIDHFIFRIGSMDNPIVWPREANYSTSLLYEDTSRNGTLWVSHKAHGADQWRYTLDFGSSYSEWMPYQGGDQPIPPKKWTGTRKQEWKGEHIMIQYWNRVTGSSDHWQHGDVGLYGLPPRRYPHFWIEGEFNQFGYDSGYENEMAMSNSTGFWEYSFIGEWPIQLILSVWGMNADGQPDETQAFGDLDGDGILDRIPPLSLLTNRINLTDAPPSPYLSWKISLNDGNLRYSKAPIGSWRVQLALYFLLALVPVATAIVSVWAYLKLFYQIKLNRFGISEKQRTTPFSMRNVLSQFCGSGDHLNAEAGLSKAISRILRPSQNTRLGRQALNADTGGQRRTVLIATMEYDIEDWDIKIKIGGLGVMAQLMGKSLGHQNLIWVVPCVGGIDYPEDERADPMEVKILGNTYSIKVQYHVLRNIRTKIERDEVCRVFNLDSAIVKKYVQFGDVFNLLHAAASYLYIHQNGYPIFWGLKDIGSLPNPDPSDMADWDASEYYNNVQVDHEFEAHRIVQKRKAQEWAGLRQDSNAELFVFLGRWSIQKGIDLIADVFPSILDDHPRAQLICIGPVIDVYGKFAAIKLNKLMELYPGRVFSKPEFTALPPFIFSGAEFALIPSRDEPFGLVAVEFGRKGALGIGSRVGGLGQMPGWWYTIESMTTKHLLHQFKQAIYEALASKTATRAGMRAQAGRQRFPVVRWLQGLEALQSKAIKKHKAYSSRKFSASWTPSSCIRLLKSSLCGLPNFKGPFGRARRIEDSSNSSSSRESSDNMGHRSTNRYKPQTERRCSSGTDTHSSDETVVNIEPGQPSRLALDIESDNYWNDEEFRWYLDFGDFDLEDFEIPSAFRSESTISRHPLPAMLTSRTNSPSSIRASTVPISHAGLPSCDAAFQLPDSTMSLLSVQSIVKENRDYNLQKIRPLFTDSNNEYARRYEKKLRNLNGKNSEGQLCIEEYLSKCEKHWFSRYRDAAMKSTPTASLIRAKINSVSSQSSSTRSASLNGDNNYEQFLLPNNHIPPSGLKRLLLRRLGDWPLYSIFLSFGQIIAANSYQVTLLNGEVGEPAVKLYIVATIYLASSIIWWITFRLFKSVIVLSVPFIFYGSAFFFIGFSSFVHPGVGRAWMQNIATGLYAFASSSGSIYFALNFGDEGNAPITSWAFRACVIQGIQQLYVTFLWYWGSSLTTATQTGFTKTSLADSNPHTLVGVGLGIAIFLWVIGVIIFLGLPEYYRQTPGKVPSFYRTLLRRKIVTWFFYAVFIQNYFLSAPYGRNWLYLWSSQHAKKWHIVLFVLLFFIGVWAIFLWCFSALSRHHAWIIPIFAVGLGTPRWCQMMWSTSNIGAYLPWAGGPLGSALVGRVLWLWLGVLDTIQGVGFGMILINTLTRFHIAFTLLAAQVIGSISTILARATAPDRVGPGNIFPSFAAGVSDGLSKVSFWTDAKRALPARRPRLWADSETDDIGLGLASPVKPRINKTQTGVETAGVKHSLNPFDELSIEEAVRIRERKGPLKVDNILALSAGPAKAADTLRTAMAMGADRAFHIDVPESNDGGLEPLTVAKLLKGVVEKENINLVLLGKQSIDSDQGQTGQMLAGLLNWPQATQASKVDIKDDSGTIEVTREVDGGVETLRTKLPMIVTTDLRLNEPRYASLPNIMKAKKKPLEKKTLADFGVEDKRRLKTLKVTEPPPRQGGGKVEDVDGLVSKLKEMGAL</sequence>
<keyword evidence="16" id="KW-1185">Reference proteome</keyword>
<keyword evidence="12" id="KW-0472">Membrane</keyword>
<dbReference type="Pfam" id="PF26108">
    <property type="entry name" value="GH_Mok13"/>
    <property type="match status" value="1"/>
</dbReference>
<keyword evidence="12" id="KW-1133">Transmembrane helix</keyword>
<reference evidence="16" key="1">
    <citation type="journal article" date="2014" name="Genome Announc.">
        <title>Draft genome sequence of the formaldehyde-resistant fungus Byssochlamys spectabilis No. 5 (anamorph Paecilomyces variotii No. 5) (NBRC109023).</title>
        <authorList>
            <person name="Oka T."/>
            <person name="Ekino K."/>
            <person name="Fukuda K."/>
            <person name="Nomura Y."/>
        </authorList>
    </citation>
    <scope>NUCLEOTIDE SEQUENCE [LARGE SCALE GENOMIC DNA]</scope>
    <source>
        <strain evidence="16">No. 5 / NBRC 109023</strain>
    </source>
</reference>
<feature type="transmembrane region" description="Helical" evidence="12">
    <location>
        <begin position="2109"/>
        <end position="2130"/>
    </location>
</feature>
<dbReference type="PROSITE" id="PS01065">
    <property type="entry name" value="ETF_BETA"/>
    <property type="match status" value="1"/>
</dbReference>
<dbReference type="InterPro" id="IPR001296">
    <property type="entry name" value="Glyco_trans_1"/>
</dbReference>
<dbReference type="CDD" id="cd01714">
    <property type="entry name" value="ETF_beta"/>
    <property type="match status" value="1"/>
</dbReference>
<feature type="domain" description="Glycosyl hydrolase family 13 catalytic" evidence="13">
    <location>
        <begin position="66"/>
        <end position="521"/>
    </location>
</feature>
<dbReference type="Proteomes" id="UP000018001">
    <property type="component" value="Unassembled WGS sequence"/>
</dbReference>
<dbReference type="SUPFAM" id="SSF53756">
    <property type="entry name" value="UDP-Glycosyltransferase/glycogen phosphorylase"/>
    <property type="match status" value="1"/>
</dbReference>
<keyword evidence="6" id="KW-0328">Glycosyltransferase</keyword>
<keyword evidence="6" id="KW-0808">Transferase</keyword>
<evidence type="ECO:0000313" key="15">
    <source>
        <dbReference type="EMBL" id="GAD91921.1"/>
    </source>
</evidence>
<evidence type="ECO:0000256" key="10">
    <source>
        <dbReference type="ARBA" id="ARBA00070315"/>
    </source>
</evidence>
<feature type="transmembrane region" description="Helical" evidence="12">
    <location>
        <begin position="1075"/>
        <end position="1097"/>
    </location>
</feature>
<feature type="transmembrane region" description="Helical" evidence="12">
    <location>
        <begin position="2209"/>
        <end position="2229"/>
    </location>
</feature>
<dbReference type="FunFam" id="3.40.50.620:FF:000011">
    <property type="entry name" value="Electron transfer flavoprotein subunit beta"/>
    <property type="match status" value="1"/>
</dbReference>
<comment type="caution">
    <text evidence="15">The sequence shown here is derived from an EMBL/GenBank/DDBJ whole genome shotgun (WGS) entry which is preliminary data.</text>
</comment>
<feature type="region of interest" description="Disordered" evidence="11">
    <location>
        <begin position="1580"/>
        <end position="1634"/>
    </location>
</feature>
<evidence type="ECO:0000256" key="5">
    <source>
        <dbReference type="ARBA" id="ARBA00022448"/>
    </source>
</evidence>
<dbReference type="InterPro" id="IPR014730">
    <property type="entry name" value="ETF_a/b_N"/>
</dbReference>
<dbReference type="Gene3D" id="3.40.50.620">
    <property type="entry name" value="HUPs"/>
    <property type="match status" value="1"/>
</dbReference>
<feature type="transmembrane region" description="Helical" evidence="12">
    <location>
        <begin position="2137"/>
        <end position="2158"/>
    </location>
</feature>
<dbReference type="InterPro" id="IPR058659">
    <property type="entry name" value="Mok11-13/Ags1-like_CBM"/>
</dbReference>
<dbReference type="Pfam" id="PF00534">
    <property type="entry name" value="Glycos_transf_1"/>
    <property type="match status" value="1"/>
</dbReference>
<evidence type="ECO:0000256" key="9">
    <source>
        <dbReference type="ARBA" id="ARBA00048960"/>
    </source>
</evidence>
<dbReference type="GO" id="GO:0070600">
    <property type="term" value="P:fungal-type cell wall (1-&gt;3)-alpha-glucan biosynthetic process"/>
    <property type="evidence" value="ECO:0007669"/>
    <property type="project" value="TreeGrafter"/>
</dbReference>
<dbReference type="InterPro" id="IPR006047">
    <property type="entry name" value="GH13_cat_dom"/>
</dbReference>
<evidence type="ECO:0000256" key="7">
    <source>
        <dbReference type="ARBA" id="ARBA00022982"/>
    </source>
</evidence>
<feature type="domain" description="Electron transfer flavoprotein alpha/beta-subunit N-terminal" evidence="14">
    <location>
        <begin position="2299"/>
        <end position="2496"/>
    </location>
</feature>
<dbReference type="InterPro" id="IPR000049">
    <property type="entry name" value="ET-Flavoprotein_bsu_CS"/>
</dbReference>
<dbReference type="InterPro" id="IPR014729">
    <property type="entry name" value="Rossmann-like_a/b/a_fold"/>
</dbReference>
<dbReference type="eggNOG" id="KOG3180">
    <property type="taxonomic scope" value="Eukaryota"/>
</dbReference>
<dbReference type="InterPro" id="IPR058658">
    <property type="entry name" value="Mok11-13/Ags1-like_Ig_2"/>
</dbReference>
<dbReference type="InterPro" id="IPR058654">
    <property type="entry name" value="Mok11-14/Ags1-like_TM"/>
</dbReference>
<evidence type="ECO:0000259" key="13">
    <source>
        <dbReference type="SMART" id="SM00642"/>
    </source>
</evidence>
<comment type="catalytic activity">
    <reaction evidence="9">
        <text>[(1-&gt;3)-alpha-D-glucosyl](n) + UDP-alpha-D-glucose = [(1-&gt;3)-alpha-D-glucosyl](n+1) + UDP + H(+)</text>
        <dbReference type="Rhea" id="RHEA:19749"/>
        <dbReference type="Rhea" id="RHEA-COMP:11150"/>
        <dbReference type="Rhea" id="RHEA-COMP:11151"/>
        <dbReference type="ChEBI" id="CHEBI:15378"/>
        <dbReference type="ChEBI" id="CHEBI:28100"/>
        <dbReference type="ChEBI" id="CHEBI:58223"/>
        <dbReference type="ChEBI" id="CHEBI:58885"/>
        <dbReference type="EC" id="2.4.1.183"/>
    </reaction>
</comment>
<evidence type="ECO:0000256" key="2">
    <source>
        <dbReference type="ARBA" id="ARBA00006122"/>
    </source>
</evidence>
<comment type="subcellular location">
    <subcellularLocation>
        <location evidence="1">Mitochondrion matrix</location>
    </subcellularLocation>
</comment>
<dbReference type="SMART" id="SM00893">
    <property type="entry name" value="ETF"/>
    <property type="match status" value="1"/>
</dbReference>
<dbReference type="InterPro" id="IPR058656">
    <property type="entry name" value="Mok11-13/Ags1-like_GH"/>
</dbReference>
<dbReference type="PANTHER" id="PTHR47182">
    <property type="entry name" value="CELL WALL ALPHA-1,3-GLUCAN SYNTHASE AGS1-RELATED"/>
    <property type="match status" value="1"/>
</dbReference>
<dbReference type="SMART" id="SM00642">
    <property type="entry name" value="Aamy"/>
    <property type="match status" value="1"/>
</dbReference>
<dbReference type="HOGENOM" id="CLU_000488_0_0_1"/>
<dbReference type="Pfam" id="PF01012">
    <property type="entry name" value="ETF"/>
    <property type="match status" value="1"/>
</dbReference>
<evidence type="ECO:0000256" key="3">
    <source>
        <dbReference type="ARBA" id="ARBA00007557"/>
    </source>
</evidence>
<evidence type="ECO:0000313" key="16">
    <source>
        <dbReference type="Proteomes" id="UP000018001"/>
    </source>
</evidence>
<proteinExistence type="inferred from homology"/>
<dbReference type="Pfam" id="PF26114">
    <property type="entry name" value="Ig_2_Mok13"/>
    <property type="match status" value="1"/>
</dbReference>
<feature type="transmembrane region" description="Helical" evidence="12">
    <location>
        <begin position="2072"/>
        <end position="2089"/>
    </location>
</feature>
<protein>
    <recommendedName>
        <fullName evidence="10">Probable electron transfer flavoprotein subunit beta</fullName>
        <ecNumber evidence="4">2.4.1.183</ecNumber>
    </recommendedName>
</protein>
<organism evidence="15 16">
    <name type="scientific">Byssochlamys spectabilis (strain No. 5 / NBRC 109023)</name>
    <name type="common">Paecilomyces variotii</name>
    <dbReference type="NCBI Taxonomy" id="1356009"/>
    <lineage>
        <taxon>Eukaryota</taxon>
        <taxon>Fungi</taxon>
        <taxon>Dikarya</taxon>
        <taxon>Ascomycota</taxon>
        <taxon>Pezizomycotina</taxon>
        <taxon>Eurotiomycetes</taxon>
        <taxon>Eurotiomycetidae</taxon>
        <taxon>Eurotiales</taxon>
        <taxon>Thermoascaceae</taxon>
        <taxon>Paecilomyces</taxon>
    </lineage>
</organism>
<keyword evidence="7" id="KW-0249">Electron transport</keyword>
<comment type="function">
    <text evidence="8">The electron transfer flavoprotein serves as a specific electron acceptor for several dehydrogenases, including five acyl-CoA dehydrogenases, glutaryl-CoA and sarcosine dehydrogenase. It transfers the electrons to the main mitochondrial respiratory chain via ETF-ubiquinone oxidoreductase (ETF dehydrogenase).</text>
</comment>
<dbReference type="InterPro" id="IPR058657">
    <property type="entry name" value="Mok11-13/Ags1-like_Ig"/>
</dbReference>
<dbReference type="InterPro" id="IPR033948">
    <property type="entry name" value="ETF_beta_N"/>
</dbReference>
<dbReference type="GO" id="GO:0005759">
    <property type="term" value="C:mitochondrial matrix"/>
    <property type="evidence" value="ECO:0007669"/>
    <property type="project" value="UniProtKB-SubCell"/>
</dbReference>
<dbReference type="Pfam" id="PF00128">
    <property type="entry name" value="Alpha-amylase"/>
    <property type="match status" value="1"/>
</dbReference>
<dbReference type="EMBL" id="BAUL01000010">
    <property type="protein sequence ID" value="GAD91921.1"/>
    <property type="molecule type" value="Genomic_DNA"/>
</dbReference>
<dbReference type="GO" id="GO:0046395">
    <property type="term" value="P:carboxylic acid catabolic process"/>
    <property type="evidence" value="ECO:0007669"/>
    <property type="project" value="UniProtKB-ARBA"/>
</dbReference>
<feature type="transmembrane region" description="Helical" evidence="12">
    <location>
        <begin position="1891"/>
        <end position="1910"/>
    </location>
</feature>
<dbReference type="GO" id="GO:0009055">
    <property type="term" value="F:electron transfer activity"/>
    <property type="evidence" value="ECO:0007669"/>
    <property type="project" value="InterPro"/>
</dbReference>
<dbReference type="EC" id="2.4.1.183" evidence="4"/>
<dbReference type="GO" id="GO:0009277">
    <property type="term" value="C:fungal-type cell wall"/>
    <property type="evidence" value="ECO:0007669"/>
    <property type="project" value="TreeGrafter"/>
</dbReference>
<evidence type="ECO:0000256" key="6">
    <source>
        <dbReference type="ARBA" id="ARBA00022676"/>
    </source>
</evidence>
<evidence type="ECO:0000256" key="1">
    <source>
        <dbReference type="ARBA" id="ARBA00004305"/>
    </source>
</evidence>
<dbReference type="InterPro" id="IPR017853">
    <property type="entry name" value="GH"/>
</dbReference>
<evidence type="ECO:0000259" key="14">
    <source>
        <dbReference type="SMART" id="SM00893"/>
    </source>
</evidence>
<dbReference type="Gene3D" id="3.20.20.80">
    <property type="entry name" value="Glycosidases"/>
    <property type="match status" value="2"/>
</dbReference>
<dbReference type="OrthoDB" id="512920at2759"/>
<feature type="transmembrane region" description="Helical" evidence="12">
    <location>
        <begin position="2178"/>
        <end position="2202"/>
    </location>
</feature>
<accession>V5FQP8</accession>
<keyword evidence="12" id="KW-0812">Transmembrane</keyword>
<dbReference type="Pfam" id="PF26127">
    <property type="entry name" value="12TM_Mok13"/>
    <property type="match status" value="1"/>
</dbReference>
<gene>
    <name evidence="15" type="ORF">PVAR5_0504</name>
</gene>
<evidence type="ECO:0000256" key="12">
    <source>
        <dbReference type="SAM" id="Phobius"/>
    </source>
</evidence>
<evidence type="ECO:0000256" key="8">
    <source>
        <dbReference type="ARBA" id="ARBA00025416"/>
    </source>
</evidence>
<evidence type="ECO:0000256" key="11">
    <source>
        <dbReference type="SAM" id="MobiDB-lite"/>
    </source>
</evidence>
<evidence type="ECO:0000256" key="4">
    <source>
        <dbReference type="ARBA" id="ARBA00012688"/>
    </source>
</evidence>
<dbReference type="FunFam" id="3.20.20.80:FF:000073">
    <property type="entry name" value="Alpha-1,3-glucan synthase Ags2"/>
    <property type="match status" value="1"/>
</dbReference>
<dbReference type="SUPFAM" id="SSF52402">
    <property type="entry name" value="Adenine nucleotide alpha hydrolases-like"/>
    <property type="match status" value="1"/>
</dbReference>
<dbReference type="InParanoid" id="V5FQP8"/>
<dbReference type="Pfam" id="PF26111">
    <property type="entry name" value="Ig_Mok13"/>
    <property type="match status" value="1"/>
</dbReference>
<dbReference type="InterPro" id="IPR058655">
    <property type="entry name" value="Mok11-14/Ags1-like"/>
</dbReference>